<evidence type="ECO:0000313" key="3">
    <source>
        <dbReference type="EMBL" id="MDK6275391.1"/>
    </source>
</evidence>
<feature type="region of interest" description="Disordered" evidence="1">
    <location>
        <begin position="1"/>
        <end position="164"/>
    </location>
</feature>
<keyword evidence="2" id="KW-0812">Transmembrane</keyword>
<feature type="compositionally biased region" description="Gly residues" evidence="1">
    <location>
        <begin position="122"/>
        <end position="153"/>
    </location>
</feature>
<organism evidence="3 4">
    <name type="scientific">Pseudoglutamicibacter cumminsii</name>
    <dbReference type="NCBI Taxonomy" id="156979"/>
    <lineage>
        <taxon>Bacteria</taxon>
        <taxon>Bacillati</taxon>
        <taxon>Actinomycetota</taxon>
        <taxon>Actinomycetes</taxon>
        <taxon>Micrococcales</taxon>
        <taxon>Micrococcaceae</taxon>
        <taxon>Pseudoglutamicibacter</taxon>
    </lineage>
</organism>
<dbReference type="EMBL" id="JASODW010000007">
    <property type="protein sequence ID" value="MDK6275391.1"/>
    <property type="molecule type" value="Genomic_DNA"/>
</dbReference>
<reference evidence="3" key="1">
    <citation type="submission" date="2023-05" db="EMBL/GenBank/DDBJ databases">
        <title>Cataloging the Phylogenetic Diversity of Human Bladder Bacteria.</title>
        <authorList>
            <person name="Du J."/>
        </authorList>
    </citation>
    <scope>NUCLEOTIDE SEQUENCE</scope>
    <source>
        <strain evidence="3">UMB9978</strain>
    </source>
</reference>
<comment type="caution">
    <text evidence="3">The sequence shown here is derived from an EMBL/GenBank/DDBJ whole genome shotgun (WGS) entry which is preliminary data.</text>
</comment>
<keyword evidence="2" id="KW-0472">Membrane</keyword>
<feature type="compositionally biased region" description="Polar residues" evidence="1">
    <location>
        <begin position="198"/>
        <end position="219"/>
    </location>
</feature>
<feature type="compositionally biased region" description="Gly residues" evidence="1">
    <location>
        <begin position="276"/>
        <end position="291"/>
    </location>
</feature>
<dbReference type="RefSeq" id="WP_285333247.1">
    <property type="nucleotide sequence ID" value="NZ_CALUAG010000025.1"/>
</dbReference>
<feature type="compositionally biased region" description="Low complexity" evidence="1">
    <location>
        <begin position="220"/>
        <end position="230"/>
    </location>
</feature>
<dbReference type="AlphaFoldDB" id="A0AAP4CBW3"/>
<sequence length="324" mass="32897">MSSRENSTPEGNNPQGAGNPEHSGIQQPGGYNPPPPAQDGQGSHTQGVPPQDDATAVFPSTPYGANDDQTREYSAVSGPVAPAAQQNQGYGQQGQYQQGYGQQGYGQQGQYQQGYGQQGYNQQGGYGGPGQGGPGYGGPGYGGPGQGGPGYYGQPGDEQGGDKKKKGGLAWLWWLIGVLLVLVAAGLVYMFVWGPWSNQENGGNNDPSPSVTEPGGNTDNPGLNTENPGGNNPGGDDFFTTDPFGNSGNNGGNMGGDTDPFGGNSGGGDTDPFGSNSGGGDSDPFGNGGGPSEDPFASASDILEELENLPEITMPPVEDLGVSR</sequence>
<proteinExistence type="predicted"/>
<name>A0AAP4CBW3_9MICC</name>
<gene>
    <name evidence="3" type="ORF">QP116_06535</name>
</gene>
<evidence type="ECO:0000256" key="1">
    <source>
        <dbReference type="SAM" id="MobiDB-lite"/>
    </source>
</evidence>
<dbReference type="Proteomes" id="UP001240483">
    <property type="component" value="Unassembled WGS sequence"/>
</dbReference>
<feature type="transmembrane region" description="Helical" evidence="2">
    <location>
        <begin position="171"/>
        <end position="196"/>
    </location>
</feature>
<evidence type="ECO:0000313" key="4">
    <source>
        <dbReference type="Proteomes" id="UP001240483"/>
    </source>
</evidence>
<keyword evidence="2" id="KW-1133">Transmembrane helix</keyword>
<feature type="compositionally biased region" description="Low complexity" evidence="1">
    <location>
        <begin position="85"/>
        <end position="100"/>
    </location>
</feature>
<protein>
    <submittedName>
        <fullName evidence="3">Uncharacterized protein</fullName>
    </submittedName>
</protein>
<accession>A0AAP4CBW3</accession>
<evidence type="ECO:0000256" key="2">
    <source>
        <dbReference type="SAM" id="Phobius"/>
    </source>
</evidence>
<feature type="compositionally biased region" description="Polar residues" evidence="1">
    <location>
        <begin position="1"/>
        <end position="16"/>
    </location>
</feature>
<feature type="compositionally biased region" description="Low complexity" evidence="1">
    <location>
        <begin position="108"/>
        <end position="121"/>
    </location>
</feature>
<feature type="region of interest" description="Disordered" evidence="1">
    <location>
        <begin position="198"/>
        <end position="301"/>
    </location>
</feature>